<evidence type="ECO:0000313" key="2">
    <source>
        <dbReference type="EMBL" id="PWN99197.1"/>
    </source>
</evidence>
<dbReference type="EMBL" id="KZ819289">
    <property type="protein sequence ID" value="PWN99197.1"/>
    <property type="molecule type" value="Genomic_DNA"/>
</dbReference>
<keyword evidence="3" id="KW-1185">Reference proteome</keyword>
<feature type="non-terminal residue" evidence="2">
    <location>
        <position position="168"/>
    </location>
</feature>
<protein>
    <submittedName>
        <fullName evidence="2">Uncharacterized protein</fullName>
    </submittedName>
</protein>
<evidence type="ECO:0000313" key="3">
    <source>
        <dbReference type="Proteomes" id="UP000245946"/>
    </source>
</evidence>
<feature type="transmembrane region" description="Helical" evidence="1">
    <location>
        <begin position="132"/>
        <end position="160"/>
    </location>
</feature>
<proteinExistence type="predicted"/>
<keyword evidence="1" id="KW-0812">Transmembrane</keyword>
<gene>
    <name evidence="2" type="ORF">FA09DRAFT_329127</name>
</gene>
<dbReference type="AlphaFoldDB" id="A0A316ZBH4"/>
<organism evidence="2 3">
    <name type="scientific">Tilletiopsis washingtonensis</name>
    <dbReference type="NCBI Taxonomy" id="58919"/>
    <lineage>
        <taxon>Eukaryota</taxon>
        <taxon>Fungi</taxon>
        <taxon>Dikarya</taxon>
        <taxon>Basidiomycota</taxon>
        <taxon>Ustilaginomycotina</taxon>
        <taxon>Exobasidiomycetes</taxon>
        <taxon>Entylomatales</taxon>
        <taxon>Entylomatales incertae sedis</taxon>
        <taxon>Tilletiopsis</taxon>
    </lineage>
</organism>
<dbReference type="GeneID" id="37269587"/>
<evidence type="ECO:0000256" key="1">
    <source>
        <dbReference type="SAM" id="Phobius"/>
    </source>
</evidence>
<accession>A0A316ZBH4</accession>
<dbReference type="Proteomes" id="UP000245946">
    <property type="component" value="Unassembled WGS sequence"/>
</dbReference>
<keyword evidence="1" id="KW-1133">Transmembrane helix</keyword>
<name>A0A316ZBH4_9BASI</name>
<dbReference type="RefSeq" id="XP_025599476.1">
    <property type="nucleotide sequence ID" value="XM_025742043.1"/>
</dbReference>
<reference evidence="2 3" key="1">
    <citation type="journal article" date="2018" name="Mol. Biol. Evol.">
        <title>Broad Genomic Sampling Reveals a Smut Pathogenic Ancestry of the Fungal Clade Ustilaginomycotina.</title>
        <authorList>
            <person name="Kijpornyongpan T."/>
            <person name="Mondo S.J."/>
            <person name="Barry K."/>
            <person name="Sandor L."/>
            <person name="Lee J."/>
            <person name="Lipzen A."/>
            <person name="Pangilinan J."/>
            <person name="LaButti K."/>
            <person name="Hainaut M."/>
            <person name="Henrissat B."/>
            <person name="Grigoriev I.V."/>
            <person name="Spatafora J.W."/>
            <person name="Aime M.C."/>
        </authorList>
    </citation>
    <scope>NUCLEOTIDE SEQUENCE [LARGE SCALE GENOMIC DNA]</scope>
    <source>
        <strain evidence="2 3">MCA 4186</strain>
    </source>
</reference>
<sequence length="168" mass="17058">MSAAAHPDARPTPAPAPTSAYVNLSKQAKYVALGGAGVWPAPPSASLSSRLLLTAQSLGANLQTATSGTQLLLSDLRRSLPSRDLLSALRLPNAEALARRLGVPAEQGGALLASLETAQGRAQSWKENNVGALGWIGAVAGAGSAYVLVFGVVGLVGLVAMPTRKVRA</sequence>
<keyword evidence="1" id="KW-0472">Membrane</keyword>